<evidence type="ECO:0000313" key="3">
    <source>
        <dbReference type="Proteomes" id="UP001201812"/>
    </source>
</evidence>
<keyword evidence="1" id="KW-0472">Membrane</keyword>
<organism evidence="2 3">
    <name type="scientific">Ditylenchus destructor</name>
    <dbReference type="NCBI Taxonomy" id="166010"/>
    <lineage>
        <taxon>Eukaryota</taxon>
        <taxon>Metazoa</taxon>
        <taxon>Ecdysozoa</taxon>
        <taxon>Nematoda</taxon>
        <taxon>Chromadorea</taxon>
        <taxon>Rhabditida</taxon>
        <taxon>Tylenchina</taxon>
        <taxon>Tylenchomorpha</taxon>
        <taxon>Sphaerularioidea</taxon>
        <taxon>Anguinidae</taxon>
        <taxon>Anguininae</taxon>
        <taxon>Ditylenchus</taxon>
    </lineage>
</organism>
<dbReference type="InterPro" id="IPR019426">
    <property type="entry name" value="7TM_GPCR_serpentine_rcpt_Srv"/>
</dbReference>
<comment type="caution">
    <text evidence="2">The sequence shown here is derived from an EMBL/GenBank/DDBJ whole genome shotgun (WGS) entry which is preliminary data.</text>
</comment>
<keyword evidence="1" id="KW-0812">Transmembrane</keyword>
<name>A0AAD4MKN3_9BILA</name>
<accession>A0AAD4MKN3</accession>
<reference evidence="2" key="1">
    <citation type="submission" date="2022-01" db="EMBL/GenBank/DDBJ databases">
        <title>Genome Sequence Resource for Two Populations of Ditylenchus destructor, the Migratory Endoparasitic Phytonematode.</title>
        <authorList>
            <person name="Zhang H."/>
            <person name="Lin R."/>
            <person name="Xie B."/>
        </authorList>
    </citation>
    <scope>NUCLEOTIDE SEQUENCE</scope>
    <source>
        <strain evidence="2">BazhouSP</strain>
    </source>
</reference>
<evidence type="ECO:0000313" key="2">
    <source>
        <dbReference type="EMBL" id="KAI1698226.1"/>
    </source>
</evidence>
<dbReference type="AlphaFoldDB" id="A0AAD4MKN3"/>
<proteinExistence type="predicted"/>
<dbReference type="EMBL" id="JAKKPZ010000228">
    <property type="protein sequence ID" value="KAI1698226.1"/>
    <property type="molecule type" value="Genomic_DNA"/>
</dbReference>
<keyword evidence="3" id="KW-1185">Reference proteome</keyword>
<sequence>MAVRFRVKFRSETGYVPRPDGTFGPAPLKVDEINESITAGVISTATVIATLTAFALELIVVVKIRHHLLSYKQTSIPFQNDIKLLFSSIVVFCAQLLLTLYYVTALYSVLNHNKNVHIFAKHLYIWISDVISLCGSFALFALSDTVRCKYLEFYRITAMLSKLQARKRRKINNTTIF</sequence>
<feature type="transmembrane region" description="Helical" evidence="1">
    <location>
        <begin position="123"/>
        <end position="142"/>
    </location>
</feature>
<gene>
    <name evidence="2" type="ORF">DdX_18035</name>
</gene>
<keyword evidence="1" id="KW-1133">Transmembrane helix</keyword>
<feature type="transmembrane region" description="Helical" evidence="1">
    <location>
        <begin position="37"/>
        <end position="62"/>
    </location>
</feature>
<evidence type="ECO:0000256" key="1">
    <source>
        <dbReference type="SAM" id="Phobius"/>
    </source>
</evidence>
<feature type="transmembrane region" description="Helical" evidence="1">
    <location>
        <begin position="82"/>
        <end position="103"/>
    </location>
</feature>
<dbReference type="Pfam" id="PF10323">
    <property type="entry name" value="7TM_GPCR_Srv"/>
    <property type="match status" value="1"/>
</dbReference>
<protein>
    <submittedName>
        <fullName evidence="2">Serpentine type 7TM GPCR chemoreceptor srv domain-containing protein</fullName>
    </submittedName>
</protein>
<dbReference type="Proteomes" id="UP001201812">
    <property type="component" value="Unassembled WGS sequence"/>
</dbReference>